<proteinExistence type="predicted"/>
<dbReference type="InParanoid" id="A0A3Q3E419"/>
<evidence type="ECO:0000313" key="2">
    <source>
        <dbReference type="Proteomes" id="UP000261660"/>
    </source>
</evidence>
<dbReference type="Proteomes" id="UP000261660">
    <property type="component" value="Unplaced"/>
</dbReference>
<keyword evidence="2" id="KW-1185">Reference proteome</keyword>
<protein>
    <submittedName>
        <fullName evidence="1">Uncharacterized protein</fullName>
    </submittedName>
</protein>
<dbReference type="Gene3D" id="1.10.287.210">
    <property type="match status" value="1"/>
</dbReference>
<organism evidence="1 2">
    <name type="scientific">Labrus bergylta</name>
    <name type="common">ballan wrasse</name>
    <dbReference type="NCBI Taxonomy" id="56723"/>
    <lineage>
        <taxon>Eukaryota</taxon>
        <taxon>Metazoa</taxon>
        <taxon>Chordata</taxon>
        <taxon>Craniata</taxon>
        <taxon>Vertebrata</taxon>
        <taxon>Euteleostomi</taxon>
        <taxon>Actinopterygii</taxon>
        <taxon>Neopterygii</taxon>
        <taxon>Teleostei</taxon>
        <taxon>Neoteleostei</taxon>
        <taxon>Acanthomorphata</taxon>
        <taxon>Eupercaria</taxon>
        <taxon>Labriformes</taxon>
        <taxon>Labridae</taxon>
        <taxon>Labrus</taxon>
    </lineage>
</organism>
<dbReference type="Ensembl" id="ENSLBET00000001846.1">
    <property type="protein sequence ID" value="ENSLBEP00000001733.1"/>
    <property type="gene ID" value="ENSLBEG00000001371.1"/>
</dbReference>
<dbReference type="AlphaFoldDB" id="A0A3Q3E419"/>
<dbReference type="InterPro" id="IPR018154">
    <property type="entry name" value="TLV/ENV_coat_polyprotein"/>
</dbReference>
<evidence type="ECO:0000313" key="1">
    <source>
        <dbReference type="Ensembl" id="ENSLBEP00000001733.1"/>
    </source>
</evidence>
<dbReference type="GeneTree" id="ENSGT00940000176865"/>
<dbReference type="SUPFAM" id="SSF58069">
    <property type="entry name" value="Virus ectodomain"/>
    <property type="match status" value="1"/>
</dbReference>
<reference evidence="1" key="2">
    <citation type="submission" date="2025-09" db="UniProtKB">
        <authorList>
            <consortium name="Ensembl"/>
        </authorList>
    </citation>
    <scope>IDENTIFICATION</scope>
</reference>
<dbReference type="PANTHER" id="PTHR10424">
    <property type="entry name" value="VIRAL ENVELOPE PROTEIN"/>
    <property type="match status" value="1"/>
</dbReference>
<accession>A0A3Q3E419</accession>
<sequence length="112" mass="12470">CWGLFPCYGVIYLADHIDNITYTLQSFANETIKGFEYLSNTQRSHRLTLLKHDMAFDYILAKQGGLCVALNLTGEACYTLIPDATDNMTSVIDALKLIRDSFGPSERAGCQP</sequence>
<dbReference type="STRING" id="56723.ENSLBEP00000001733"/>
<reference evidence="1" key="1">
    <citation type="submission" date="2025-08" db="UniProtKB">
        <authorList>
            <consortium name="Ensembl"/>
        </authorList>
    </citation>
    <scope>IDENTIFICATION</scope>
</reference>
<name>A0A3Q3E419_9LABR</name>